<keyword evidence="1" id="KW-0472">Membrane</keyword>
<name>A0AAE0HU47_9PEZI</name>
<comment type="caution">
    <text evidence="3">The sequence shown here is derived from an EMBL/GenBank/DDBJ whole genome shotgun (WGS) entry which is preliminary data.</text>
</comment>
<dbReference type="PANTHER" id="PTHR24148">
    <property type="entry name" value="ANKYRIN REPEAT DOMAIN-CONTAINING PROTEIN 39 HOMOLOG-RELATED"/>
    <property type="match status" value="1"/>
</dbReference>
<reference evidence="3" key="2">
    <citation type="submission" date="2023-06" db="EMBL/GenBank/DDBJ databases">
        <authorList>
            <consortium name="Lawrence Berkeley National Laboratory"/>
            <person name="Haridas S."/>
            <person name="Hensen N."/>
            <person name="Bonometti L."/>
            <person name="Westerberg I."/>
            <person name="Brannstrom I.O."/>
            <person name="Guillou S."/>
            <person name="Cros-Aarteil S."/>
            <person name="Calhoun S."/>
            <person name="Kuo A."/>
            <person name="Mondo S."/>
            <person name="Pangilinan J."/>
            <person name="Riley R."/>
            <person name="Labutti K."/>
            <person name="Andreopoulos B."/>
            <person name="Lipzen A."/>
            <person name="Chen C."/>
            <person name="Yanf M."/>
            <person name="Daum C."/>
            <person name="Ng V."/>
            <person name="Clum A."/>
            <person name="Steindorff A."/>
            <person name="Ohm R."/>
            <person name="Martin F."/>
            <person name="Silar P."/>
            <person name="Natvig D."/>
            <person name="Lalanne C."/>
            <person name="Gautier V."/>
            <person name="Ament-Velasquez S.L."/>
            <person name="Kruys A."/>
            <person name="Hutchinson M.I."/>
            <person name="Powell A.J."/>
            <person name="Barry K."/>
            <person name="Miller A.N."/>
            <person name="Grigoriev I.V."/>
            <person name="Debuchy R."/>
            <person name="Gladieux P."/>
            <person name="Thoren M.H."/>
            <person name="Johannesson H."/>
        </authorList>
    </citation>
    <scope>NUCLEOTIDE SEQUENCE</scope>
    <source>
        <strain evidence="3">CBS 118394</strain>
    </source>
</reference>
<keyword evidence="1" id="KW-0812">Transmembrane</keyword>
<proteinExistence type="predicted"/>
<feature type="transmembrane region" description="Helical" evidence="1">
    <location>
        <begin position="344"/>
        <end position="366"/>
    </location>
</feature>
<evidence type="ECO:0000313" key="3">
    <source>
        <dbReference type="EMBL" id="KAK3312629.1"/>
    </source>
</evidence>
<keyword evidence="4" id="KW-1185">Reference proteome</keyword>
<gene>
    <name evidence="3" type="ORF">B0H66DRAFT_631252</name>
</gene>
<evidence type="ECO:0000256" key="1">
    <source>
        <dbReference type="SAM" id="Phobius"/>
    </source>
</evidence>
<dbReference type="EMBL" id="JAUEDM010000008">
    <property type="protein sequence ID" value="KAK3312629.1"/>
    <property type="molecule type" value="Genomic_DNA"/>
</dbReference>
<reference evidence="3" key="1">
    <citation type="journal article" date="2023" name="Mol. Phylogenet. Evol.">
        <title>Genome-scale phylogeny and comparative genomics of the fungal order Sordariales.</title>
        <authorList>
            <person name="Hensen N."/>
            <person name="Bonometti L."/>
            <person name="Westerberg I."/>
            <person name="Brannstrom I.O."/>
            <person name="Guillou S."/>
            <person name="Cros-Aarteil S."/>
            <person name="Calhoun S."/>
            <person name="Haridas S."/>
            <person name="Kuo A."/>
            <person name="Mondo S."/>
            <person name="Pangilinan J."/>
            <person name="Riley R."/>
            <person name="LaButti K."/>
            <person name="Andreopoulos B."/>
            <person name="Lipzen A."/>
            <person name="Chen C."/>
            <person name="Yan M."/>
            <person name="Daum C."/>
            <person name="Ng V."/>
            <person name="Clum A."/>
            <person name="Steindorff A."/>
            <person name="Ohm R.A."/>
            <person name="Martin F."/>
            <person name="Silar P."/>
            <person name="Natvig D.O."/>
            <person name="Lalanne C."/>
            <person name="Gautier V."/>
            <person name="Ament-Velasquez S.L."/>
            <person name="Kruys A."/>
            <person name="Hutchinson M.I."/>
            <person name="Powell A.J."/>
            <person name="Barry K."/>
            <person name="Miller A.N."/>
            <person name="Grigoriev I.V."/>
            <person name="Debuchy R."/>
            <person name="Gladieux P."/>
            <person name="Hiltunen Thoren M."/>
            <person name="Johannesson H."/>
        </authorList>
    </citation>
    <scope>NUCLEOTIDE SEQUENCE</scope>
    <source>
        <strain evidence="3">CBS 118394</strain>
    </source>
</reference>
<accession>A0AAE0HU47</accession>
<dbReference type="InterPro" id="IPR010730">
    <property type="entry name" value="HET"/>
</dbReference>
<feature type="domain" description="Heterokaryon incompatibility" evidence="2">
    <location>
        <begin position="66"/>
        <end position="235"/>
    </location>
</feature>
<keyword evidence="1" id="KW-1133">Transmembrane helix</keyword>
<evidence type="ECO:0000259" key="2">
    <source>
        <dbReference type="Pfam" id="PF06985"/>
    </source>
</evidence>
<dbReference type="InterPro" id="IPR052895">
    <property type="entry name" value="HetReg/Transcr_Mod"/>
</dbReference>
<evidence type="ECO:0000313" key="4">
    <source>
        <dbReference type="Proteomes" id="UP001283341"/>
    </source>
</evidence>
<protein>
    <submittedName>
        <fullName evidence="3">Heterokaryon incompatibility protein-domain-containing protein</fullName>
    </submittedName>
</protein>
<dbReference type="Proteomes" id="UP001283341">
    <property type="component" value="Unassembled WGS sequence"/>
</dbReference>
<feature type="transmembrane region" description="Helical" evidence="1">
    <location>
        <begin position="387"/>
        <end position="406"/>
    </location>
</feature>
<sequence length="800" mass="91038">MTTRIHHPNGLYLTVWPVTPFLPVPLATGSIRLLDLDAQQAPGAGQSTKLTGHLRVVRLHDTPSFFCLSYVWGSKSSPNSHTLHCRSQGCDLQITTNCYHALRQIQSRFGISTIWVDSICINQEDSDEKAGQIPLMQDIYSRAASVFIWLGEGNDRSDRAMAYLRHRARFGRRLPLALFAATDDGQREVERRKFRRRTWQDFIYRMREYEPSAEGIDLDEILDREWTHRSWTFQELILARNPVIVCGDQTIHWEDFVTAIYRSLTDKAKIETKELPASATVLTHWRSIIDIWLGFPRNSKPFRRSPEPKPAEDSTSLPRPALSFKDHIVAHWRIEGDVPTSIQFLYWFTVTLLASSAVTTLGYATYETLLSLWNEITIRQHLSSDNVIVTISWYIAALGWAMTAFLSCYCLFRFSRAWYYTVHGRRQDWLANRSLWETGVTESARALDGVRAALRERVSSCAHDKSFSLSGVLRAFGVTPSRPDYTATVWETYLNLCRDLFLWQPSALILLLDAGGSQKDHVDHASWIPDWRTPRPAGWLTLRYRLGVAENATPGIGKPSADIEGYRLRLKGQKLWNWYRIVQQEIPLAQVDDSREGYMFSALEALTPGRGPTHHFQIRHGQTMRGAEFNQREYFEGVRLSFWQGPFDFRANKDEYINFRSICTIFDQHHSAMGSPGSDVSPTEEVDVLLASMFRALRKKKDPWGYFLTATQRLVSEERCLFITTSGHVGSGHLNLEADDEICLLAGVPTPMLLRPRQADGGGCTDGDGPGYTVVGASLVHGLMHGEEFKSEQLKDIILS</sequence>
<organism evidence="3 4">
    <name type="scientific">Apodospora peruviana</name>
    <dbReference type="NCBI Taxonomy" id="516989"/>
    <lineage>
        <taxon>Eukaryota</taxon>
        <taxon>Fungi</taxon>
        <taxon>Dikarya</taxon>
        <taxon>Ascomycota</taxon>
        <taxon>Pezizomycotina</taxon>
        <taxon>Sordariomycetes</taxon>
        <taxon>Sordariomycetidae</taxon>
        <taxon>Sordariales</taxon>
        <taxon>Lasiosphaeriaceae</taxon>
        <taxon>Apodospora</taxon>
    </lineage>
</organism>
<dbReference type="AlphaFoldDB" id="A0AAE0HU47"/>
<dbReference type="Pfam" id="PF06985">
    <property type="entry name" value="HET"/>
    <property type="match status" value="1"/>
</dbReference>
<dbReference type="PANTHER" id="PTHR24148:SF77">
    <property type="entry name" value="HETEROKARYON INCOMPATIBILITY DOMAIN-CONTAINING PROTEIN"/>
    <property type="match status" value="1"/>
</dbReference>